<dbReference type="AlphaFoldDB" id="A0A6J6BQ16"/>
<evidence type="ECO:0000259" key="2">
    <source>
        <dbReference type="Pfam" id="PF10400"/>
    </source>
</evidence>
<dbReference type="InterPro" id="IPR018309">
    <property type="entry name" value="Tscrpt_reg_PadR_C"/>
</dbReference>
<accession>A0A6J6BQ16</accession>
<name>A0A6J6BQ16_9ZZZZ</name>
<proteinExistence type="predicted"/>
<dbReference type="Gene3D" id="1.10.10.10">
    <property type="entry name" value="Winged helix-like DNA-binding domain superfamily/Winged helix DNA-binding domain"/>
    <property type="match status" value="1"/>
</dbReference>
<protein>
    <submittedName>
        <fullName evidence="3">Unannotated protein</fullName>
    </submittedName>
</protein>
<evidence type="ECO:0000313" key="3">
    <source>
        <dbReference type="EMBL" id="CAB4541250.1"/>
    </source>
</evidence>
<dbReference type="Pfam" id="PF03551">
    <property type="entry name" value="PadR"/>
    <property type="match status" value="1"/>
</dbReference>
<dbReference type="PANTHER" id="PTHR43252">
    <property type="entry name" value="TRANSCRIPTIONAL REGULATOR YQJI"/>
    <property type="match status" value="1"/>
</dbReference>
<gene>
    <name evidence="3" type="ORF">UFOPK1493_00329</name>
</gene>
<evidence type="ECO:0000259" key="1">
    <source>
        <dbReference type="Pfam" id="PF03551"/>
    </source>
</evidence>
<reference evidence="3" key="1">
    <citation type="submission" date="2020-05" db="EMBL/GenBank/DDBJ databases">
        <authorList>
            <person name="Chiriac C."/>
            <person name="Salcher M."/>
            <person name="Ghai R."/>
            <person name="Kavagutti S V."/>
        </authorList>
    </citation>
    <scope>NUCLEOTIDE SEQUENCE</scope>
</reference>
<dbReference type="Pfam" id="PF10400">
    <property type="entry name" value="Vir_act_alpha_C"/>
    <property type="match status" value="1"/>
</dbReference>
<dbReference type="EMBL" id="CAEZSR010000006">
    <property type="protein sequence ID" value="CAB4541250.1"/>
    <property type="molecule type" value="Genomic_DNA"/>
</dbReference>
<feature type="domain" description="Transcription regulator PadR N-terminal" evidence="1">
    <location>
        <begin position="1"/>
        <end position="74"/>
    </location>
</feature>
<dbReference type="InterPro" id="IPR036390">
    <property type="entry name" value="WH_DNA-bd_sf"/>
</dbReference>
<dbReference type="InterPro" id="IPR005149">
    <property type="entry name" value="Tscrpt_reg_PadR_N"/>
</dbReference>
<organism evidence="3">
    <name type="scientific">freshwater metagenome</name>
    <dbReference type="NCBI Taxonomy" id="449393"/>
    <lineage>
        <taxon>unclassified sequences</taxon>
        <taxon>metagenomes</taxon>
        <taxon>ecological metagenomes</taxon>
    </lineage>
</organism>
<feature type="domain" description="Transcription regulator PadR C-terminal" evidence="2">
    <location>
        <begin position="91"/>
        <end position="168"/>
    </location>
</feature>
<dbReference type="SUPFAM" id="SSF46785">
    <property type="entry name" value="Winged helix' DNA-binding domain"/>
    <property type="match status" value="1"/>
</dbReference>
<dbReference type="PANTHER" id="PTHR43252:SF2">
    <property type="entry name" value="TRANSCRIPTION REGULATOR, PADR-LIKE FAMILY"/>
    <property type="match status" value="1"/>
</dbReference>
<sequence length="212" mass="23228">MLGLLAIQPWTTYELAKQMQRSVHFFWPRAERKLYDEPKRLAALGLASSRSVATGKRTSNVYEITAEGRAALREWLRDGPGEPMVIEMEPLLRVFFADGASKADLHTTLAGIESQASDTLGRLGAMAAEIAAGIDHFAGRRATNALAMELWVRLHETARDWATWAQAEADTWPSVRRGRQQVAAGSPERGSELFAAIVDRLSAPDGGVRAAD</sequence>
<dbReference type="InterPro" id="IPR036388">
    <property type="entry name" value="WH-like_DNA-bd_sf"/>
</dbReference>